<dbReference type="InterPro" id="IPR004838">
    <property type="entry name" value="NHTrfase_class1_PyrdxlP-BS"/>
</dbReference>
<dbReference type="GO" id="GO:0030170">
    <property type="term" value="F:pyridoxal phosphate binding"/>
    <property type="evidence" value="ECO:0007669"/>
    <property type="project" value="InterPro"/>
</dbReference>
<dbReference type="SUPFAM" id="SSF53383">
    <property type="entry name" value="PLP-dependent transferases"/>
    <property type="match status" value="1"/>
</dbReference>
<name>A0A921LSH7_9ACTN</name>
<dbReference type="PROSITE" id="PS00105">
    <property type="entry name" value="AA_TRANSFER_CLASS_1"/>
    <property type="match status" value="1"/>
</dbReference>
<feature type="domain" description="Aminotransferase class I/classII large" evidence="2">
    <location>
        <begin position="34"/>
        <end position="382"/>
    </location>
</feature>
<evidence type="ECO:0000313" key="4">
    <source>
        <dbReference type="Proteomes" id="UP000753256"/>
    </source>
</evidence>
<dbReference type="CDD" id="cd00609">
    <property type="entry name" value="AAT_like"/>
    <property type="match status" value="1"/>
</dbReference>
<evidence type="ECO:0000256" key="1">
    <source>
        <dbReference type="RuleBase" id="RU000481"/>
    </source>
</evidence>
<comment type="cofactor">
    <cofactor evidence="1">
        <name>pyridoxal 5'-phosphate</name>
        <dbReference type="ChEBI" id="CHEBI:597326"/>
    </cofactor>
</comment>
<dbReference type="NCBIfam" id="NF005305">
    <property type="entry name" value="PRK06836.1"/>
    <property type="match status" value="1"/>
</dbReference>
<protein>
    <recommendedName>
        <fullName evidence="1">Aminotransferase</fullName>
        <ecNumber evidence="1">2.6.1.-</ecNumber>
    </recommendedName>
</protein>
<proteinExistence type="inferred from homology"/>
<dbReference type="EC" id="2.6.1.-" evidence="1"/>
<reference evidence="3" key="1">
    <citation type="journal article" date="2021" name="PeerJ">
        <title>Extensive microbial diversity within the chicken gut microbiome revealed by metagenomics and culture.</title>
        <authorList>
            <person name="Gilroy R."/>
            <person name="Ravi A."/>
            <person name="Getino M."/>
            <person name="Pursley I."/>
            <person name="Horton D.L."/>
            <person name="Alikhan N.F."/>
            <person name="Baker D."/>
            <person name="Gharbi K."/>
            <person name="Hall N."/>
            <person name="Watson M."/>
            <person name="Adriaenssens E.M."/>
            <person name="Foster-Nyarko E."/>
            <person name="Jarju S."/>
            <person name="Secka A."/>
            <person name="Antonio M."/>
            <person name="Oren A."/>
            <person name="Chaudhuri R.R."/>
            <person name="La Ragione R."/>
            <person name="Hildebrand F."/>
            <person name="Pallen M.J."/>
        </authorList>
    </citation>
    <scope>NUCLEOTIDE SEQUENCE</scope>
    <source>
        <strain evidence="3">ChiHjej13B12-9602</strain>
    </source>
</reference>
<dbReference type="InterPro" id="IPR004839">
    <property type="entry name" value="Aminotransferase_I/II_large"/>
</dbReference>
<comment type="similarity">
    <text evidence="1">Belongs to the class-I pyridoxal-phosphate-dependent aminotransferase family.</text>
</comment>
<reference evidence="3" key="2">
    <citation type="submission" date="2021-09" db="EMBL/GenBank/DDBJ databases">
        <authorList>
            <person name="Gilroy R."/>
        </authorList>
    </citation>
    <scope>NUCLEOTIDE SEQUENCE</scope>
    <source>
        <strain evidence="3">ChiHjej13B12-9602</strain>
    </source>
</reference>
<dbReference type="RefSeq" id="WP_273188396.1">
    <property type="nucleotide sequence ID" value="NZ_DYUZ01000002.1"/>
</dbReference>
<dbReference type="InterPro" id="IPR015424">
    <property type="entry name" value="PyrdxlP-dep_Trfase"/>
</dbReference>
<dbReference type="Gene3D" id="3.40.640.10">
    <property type="entry name" value="Type I PLP-dependent aspartate aminotransferase-like (Major domain)"/>
    <property type="match status" value="1"/>
</dbReference>
<gene>
    <name evidence="3" type="ORF">K8V70_00260</name>
</gene>
<dbReference type="Proteomes" id="UP000753256">
    <property type="component" value="Unassembled WGS sequence"/>
</dbReference>
<accession>A0A921LSH7</accession>
<dbReference type="PANTHER" id="PTHR42691:SF1">
    <property type="entry name" value="ASPARTATE AMINOTRANSFERASE YHDR-RELATED"/>
    <property type="match status" value="1"/>
</dbReference>
<dbReference type="Pfam" id="PF00155">
    <property type="entry name" value="Aminotran_1_2"/>
    <property type="match status" value="1"/>
</dbReference>
<dbReference type="PANTHER" id="PTHR42691">
    <property type="entry name" value="ASPARTATE AMINOTRANSFERASE YHDR-RELATED"/>
    <property type="match status" value="1"/>
</dbReference>
<evidence type="ECO:0000259" key="2">
    <source>
        <dbReference type="Pfam" id="PF00155"/>
    </source>
</evidence>
<sequence length="400" mass="43264">MINETMYERGAESSVIREIFSYANERKAQIGADKVFDFSLGNPSVPAPAAVRASIERSLAELSPAELHGYTPAPGLPAVRQAVADSLNRRFGTSYGAADVFMTVGAAASVSCTLKAVACPGEEVIVIAPYFPEYRVWIETVGATCVEVPADSRTFQIDVAAVEAAITERTAAVIIDSPNNPTGVVYPRESLEALAAALERANARRAERLGHPQPIVLVSDEPYREITYGAEVPWVPSLYEHTIVCYSYSKSLSLPGERVGWVLVPQVSEGARRVMCAVAGAARALGFVCAPALFQRVVADCVDEPSDVAAYARNRDLLCDALREAGYTFVEPDGAFYLWVKALEPNAEAFCERARAYELLPVPSNSFGVEGWVRVGYCVAPEVIEGSLPAWRALAEEYRS</sequence>
<comment type="caution">
    <text evidence="3">The sequence shown here is derived from an EMBL/GenBank/DDBJ whole genome shotgun (WGS) entry which is preliminary data.</text>
</comment>
<dbReference type="EMBL" id="DYUZ01000002">
    <property type="protein sequence ID" value="HJG36289.1"/>
    <property type="molecule type" value="Genomic_DNA"/>
</dbReference>
<keyword evidence="1 3" id="KW-0808">Transferase</keyword>
<dbReference type="GO" id="GO:0008483">
    <property type="term" value="F:transaminase activity"/>
    <property type="evidence" value="ECO:0007669"/>
    <property type="project" value="UniProtKB-KW"/>
</dbReference>
<keyword evidence="1 3" id="KW-0032">Aminotransferase</keyword>
<organism evidence="3 4">
    <name type="scientific">Enorma phocaeensis</name>
    <dbReference type="NCBI Taxonomy" id="1871019"/>
    <lineage>
        <taxon>Bacteria</taxon>
        <taxon>Bacillati</taxon>
        <taxon>Actinomycetota</taxon>
        <taxon>Coriobacteriia</taxon>
        <taxon>Coriobacteriales</taxon>
        <taxon>Coriobacteriaceae</taxon>
        <taxon>Enorma</taxon>
    </lineage>
</organism>
<evidence type="ECO:0000313" key="3">
    <source>
        <dbReference type="EMBL" id="HJG36289.1"/>
    </source>
</evidence>
<dbReference type="AlphaFoldDB" id="A0A921LSH7"/>
<dbReference type="InterPro" id="IPR015421">
    <property type="entry name" value="PyrdxlP-dep_Trfase_major"/>
</dbReference>